<dbReference type="Pfam" id="PF00072">
    <property type="entry name" value="Response_reg"/>
    <property type="match status" value="1"/>
</dbReference>
<evidence type="ECO:0000259" key="3">
    <source>
        <dbReference type="PROSITE" id="PS50110"/>
    </source>
</evidence>
<dbReference type="InterPro" id="IPR050595">
    <property type="entry name" value="Bact_response_regulator"/>
</dbReference>
<proteinExistence type="predicted"/>
<dbReference type="SUPFAM" id="SSF52172">
    <property type="entry name" value="CheY-like"/>
    <property type="match status" value="1"/>
</dbReference>
<dbReference type="EMBL" id="FNCG01000007">
    <property type="protein sequence ID" value="SDH18563.1"/>
    <property type="molecule type" value="Genomic_DNA"/>
</dbReference>
<evidence type="ECO:0000256" key="1">
    <source>
        <dbReference type="ARBA" id="ARBA00022553"/>
    </source>
</evidence>
<dbReference type="SMART" id="SM00448">
    <property type="entry name" value="REC"/>
    <property type="match status" value="1"/>
</dbReference>
<dbReference type="InterPro" id="IPR001789">
    <property type="entry name" value="Sig_transdc_resp-reg_receiver"/>
</dbReference>
<accession>A0A1G8ACH7</accession>
<protein>
    <submittedName>
        <fullName evidence="4">Two-component system, OmpR family, phosphate regulon response regulator PhoB</fullName>
    </submittedName>
</protein>
<dbReference type="PANTHER" id="PTHR44591:SF3">
    <property type="entry name" value="RESPONSE REGULATORY DOMAIN-CONTAINING PROTEIN"/>
    <property type="match status" value="1"/>
</dbReference>
<sequence>MHTLDSSSTDCEMDSVKRILIVDDDQDIREIMAFILREEGYEIFELDKGRDVVETVERIHPDLLLLDVMLGDSDGRDICGELKRRTATRNLPVIIVSASHGYHTRHEKNCGADDYLPKPFEIGNLVDQVRRYAA</sequence>
<dbReference type="InterPro" id="IPR011006">
    <property type="entry name" value="CheY-like_superfamily"/>
</dbReference>
<feature type="domain" description="Response regulatory" evidence="3">
    <location>
        <begin position="18"/>
        <end position="133"/>
    </location>
</feature>
<keyword evidence="1 2" id="KW-0597">Phosphoprotein</keyword>
<dbReference type="STRING" id="551996.SAMN05192573_107155"/>
<dbReference type="GO" id="GO:0000160">
    <property type="term" value="P:phosphorelay signal transduction system"/>
    <property type="evidence" value="ECO:0007669"/>
    <property type="project" value="InterPro"/>
</dbReference>
<evidence type="ECO:0000313" key="5">
    <source>
        <dbReference type="Proteomes" id="UP000199705"/>
    </source>
</evidence>
<feature type="modified residue" description="4-aspartylphosphate" evidence="2">
    <location>
        <position position="67"/>
    </location>
</feature>
<dbReference type="Gene3D" id="3.40.50.2300">
    <property type="match status" value="1"/>
</dbReference>
<organism evidence="4 5">
    <name type="scientific">Mucilaginibacter gossypii</name>
    <dbReference type="NCBI Taxonomy" id="551996"/>
    <lineage>
        <taxon>Bacteria</taxon>
        <taxon>Pseudomonadati</taxon>
        <taxon>Bacteroidota</taxon>
        <taxon>Sphingobacteriia</taxon>
        <taxon>Sphingobacteriales</taxon>
        <taxon>Sphingobacteriaceae</taxon>
        <taxon>Mucilaginibacter</taxon>
    </lineage>
</organism>
<reference evidence="5" key="1">
    <citation type="submission" date="2016-10" db="EMBL/GenBank/DDBJ databases">
        <authorList>
            <person name="Varghese N."/>
            <person name="Submissions S."/>
        </authorList>
    </citation>
    <scope>NUCLEOTIDE SEQUENCE [LARGE SCALE GENOMIC DNA]</scope>
    <source>
        <strain evidence="5">Gh-67</strain>
    </source>
</reference>
<dbReference type="AlphaFoldDB" id="A0A1G8ACH7"/>
<evidence type="ECO:0000313" key="4">
    <source>
        <dbReference type="EMBL" id="SDH18563.1"/>
    </source>
</evidence>
<keyword evidence="5" id="KW-1185">Reference proteome</keyword>
<name>A0A1G8ACH7_9SPHI</name>
<dbReference type="PANTHER" id="PTHR44591">
    <property type="entry name" value="STRESS RESPONSE REGULATOR PROTEIN 1"/>
    <property type="match status" value="1"/>
</dbReference>
<dbReference type="PROSITE" id="PS50110">
    <property type="entry name" value="RESPONSE_REGULATORY"/>
    <property type="match status" value="1"/>
</dbReference>
<gene>
    <name evidence="4" type="ORF">SAMN05192573_107155</name>
</gene>
<evidence type="ECO:0000256" key="2">
    <source>
        <dbReference type="PROSITE-ProRule" id="PRU00169"/>
    </source>
</evidence>
<dbReference type="Proteomes" id="UP000199705">
    <property type="component" value="Unassembled WGS sequence"/>
</dbReference>